<comment type="caution">
    <text evidence="4">The sequence shown here is derived from an EMBL/GenBank/DDBJ whole genome shotgun (WGS) entry which is preliminary data.</text>
</comment>
<dbReference type="PANTHER" id="PTHR47926">
    <property type="entry name" value="PENTATRICOPEPTIDE REPEAT-CONTAINING PROTEIN"/>
    <property type="match status" value="1"/>
</dbReference>
<evidence type="ECO:0000256" key="2">
    <source>
        <dbReference type="PROSITE-ProRule" id="PRU00708"/>
    </source>
</evidence>
<feature type="repeat" description="PPR" evidence="2">
    <location>
        <begin position="47"/>
        <end position="81"/>
    </location>
</feature>
<organism evidence="4 5">
    <name type="scientific">Gossypium trilobum</name>
    <dbReference type="NCBI Taxonomy" id="34281"/>
    <lineage>
        <taxon>Eukaryota</taxon>
        <taxon>Viridiplantae</taxon>
        <taxon>Streptophyta</taxon>
        <taxon>Embryophyta</taxon>
        <taxon>Tracheophyta</taxon>
        <taxon>Spermatophyta</taxon>
        <taxon>Magnoliopsida</taxon>
        <taxon>eudicotyledons</taxon>
        <taxon>Gunneridae</taxon>
        <taxon>Pentapetalae</taxon>
        <taxon>rosids</taxon>
        <taxon>malvids</taxon>
        <taxon>Malvales</taxon>
        <taxon>Malvaceae</taxon>
        <taxon>Malvoideae</taxon>
        <taxon>Gossypium</taxon>
    </lineage>
</organism>
<dbReference type="EMBL" id="JABEZW010220994">
    <property type="protein sequence ID" value="MBA0785982.1"/>
    <property type="molecule type" value="Genomic_DNA"/>
</dbReference>
<evidence type="ECO:0008006" key="6">
    <source>
        <dbReference type="Google" id="ProtNLM"/>
    </source>
</evidence>
<dbReference type="Pfam" id="PF01535">
    <property type="entry name" value="PPR"/>
    <property type="match status" value="3"/>
</dbReference>
<keyword evidence="3" id="KW-0472">Membrane</keyword>
<name>A0A7J9FKZ4_9ROSI</name>
<keyword evidence="1" id="KW-0677">Repeat</keyword>
<evidence type="ECO:0000256" key="1">
    <source>
        <dbReference type="ARBA" id="ARBA00022737"/>
    </source>
</evidence>
<dbReference type="AlphaFoldDB" id="A0A7J9FKZ4"/>
<evidence type="ECO:0000313" key="4">
    <source>
        <dbReference type="EMBL" id="MBA0785982.1"/>
    </source>
</evidence>
<proteinExistence type="predicted"/>
<dbReference type="InterPro" id="IPR011990">
    <property type="entry name" value="TPR-like_helical_dom_sf"/>
</dbReference>
<dbReference type="GO" id="GO:0003723">
    <property type="term" value="F:RNA binding"/>
    <property type="evidence" value="ECO:0007669"/>
    <property type="project" value="InterPro"/>
</dbReference>
<reference evidence="4 5" key="1">
    <citation type="journal article" date="2019" name="Genome Biol. Evol.">
        <title>Insights into the evolution of the New World diploid cottons (Gossypium, subgenus Houzingenia) based on genome sequencing.</title>
        <authorList>
            <person name="Grover C.E."/>
            <person name="Arick M.A. 2nd"/>
            <person name="Thrash A."/>
            <person name="Conover J.L."/>
            <person name="Sanders W.S."/>
            <person name="Peterson D.G."/>
            <person name="Frelichowski J.E."/>
            <person name="Scheffler J.A."/>
            <person name="Scheffler B.E."/>
            <person name="Wendel J.F."/>
        </authorList>
    </citation>
    <scope>NUCLEOTIDE SEQUENCE [LARGE SCALE GENOMIC DNA]</scope>
    <source>
        <strain evidence="4">8</strain>
        <tissue evidence="4">Leaf</tissue>
    </source>
</reference>
<dbReference type="GO" id="GO:0009451">
    <property type="term" value="P:RNA modification"/>
    <property type="evidence" value="ECO:0007669"/>
    <property type="project" value="InterPro"/>
</dbReference>
<keyword evidence="3" id="KW-0812">Transmembrane</keyword>
<keyword evidence="3" id="KW-1133">Transmembrane helix</keyword>
<dbReference type="Gene3D" id="1.25.40.10">
    <property type="entry name" value="Tetratricopeptide repeat domain"/>
    <property type="match status" value="2"/>
</dbReference>
<evidence type="ECO:0000256" key="3">
    <source>
        <dbReference type="SAM" id="Phobius"/>
    </source>
</evidence>
<feature type="non-terminal residue" evidence="4">
    <location>
        <position position="169"/>
    </location>
</feature>
<evidence type="ECO:0000313" key="5">
    <source>
        <dbReference type="Proteomes" id="UP000593568"/>
    </source>
</evidence>
<dbReference type="PROSITE" id="PS51375">
    <property type="entry name" value="PPR"/>
    <property type="match status" value="1"/>
</dbReference>
<sequence length="169" mass="18624">AAKYANWIRDIVENLGFNPTRCVVVGSAKCGSIEDAYKVFKTMEEKNVLSYGSMIAWFAMHGFAYLALELFHTMVKIGIKTNRVTFTGGLTACVDYYSCMVDLLGRAGCLEEALNLAKTMPTKPNGGVWGALLGAFKTYLKLRAMKNSKSTSPIPLNFNIEKIDSSKKN</sequence>
<dbReference type="InterPro" id="IPR046960">
    <property type="entry name" value="PPR_At4g14850-like_plant"/>
</dbReference>
<feature type="transmembrane region" description="Helical" evidence="3">
    <location>
        <begin position="48"/>
        <end position="68"/>
    </location>
</feature>
<dbReference type="Proteomes" id="UP000593568">
    <property type="component" value="Unassembled WGS sequence"/>
</dbReference>
<protein>
    <recommendedName>
        <fullName evidence="6">Pentatricopeptide repeat-containing protein</fullName>
    </recommendedName>
</protein>
<keyword evidence="5" id="KW-1185">Reference proteome</keyword>
<accession>A0A7J9FKZ4</accession>
<dbReference type="InterPro" id="IPR002885">
    <property type="entry name" value="PPR_rpt"/>
</dbReference>
<gene>
    <name evidence="4" type="ORF">Gotri_027186</name>
</gene>